<dbReference type="Proteomes" id="UP001500192">
    <property type="component" value="Unassembled WGS sequence"/>
</dbReference>
<reference evidence="3" key="1">
    <citation type="journal article" date="2019" name="Int. J. Syst. Evol. Microbiol.">
        <title>The Global Catalogue of Microorganisms (GCM) 10K type strain sequencing project: providing services to taxonomists for standard genome sequencing and annotation.</title>
        <authorList>
            <consortium name="The Broad Institute Genomics Platform"/>
            <consortium name="The Broad Institute Genome Sequencing Center for Infectious Disease"/>
            <person name="Wu L."/>
            <person name="Ma J."/>
        </authorList>
    </citation>
    <scope>NUCLEOTIDE SEQUENCE [LARGE SCALE GENOMIC DNA]</scope>
    <source>
        <strain evidence="3">JCM 18054</strain>
    </source>
</reference>
<proteinExistence type="predicted"/>
<evidence type="ECO:0000313" key="2">
    <source>
        <dbReference type="EMBL" id="GAA4672084.1"/>
    </source>
</evidence>
<accession>A0ABP8VTE8</accession>
<name>A0ABP8VTE8_9PSEU</name>
<sequence>MPWLPWMGEGREGHEKRCAGLLLAQKTRAVFCPPDRLRTNGDENDDDSTDSAAADKAVAAVAPWAVS</sequence>
<organism evidence="2 3">
    <name type="scientific">Amycolatopsis dongchuanensis</name>
    <dbReference type="NCBI Taxonomy" id="1070866"/>
    <lineage>
        <taxon>Bacteria</taxon>
        <taxon>Bacillati</taxon>
        <taxon>Actinomycetota</taxon>
        <taxon>Actinomycetes</taxon>
        <taxon>Pseudonocardiales</taxon>
        <taxon>Pseudonocardiaceae</taxon>
        <taxon>Amycolatopsis</taxon>
    </lineage>
</organism>
<evidence type="ECO:0000256" key="1">
    <source>
        <dbReference type="SAM" id="MobiDB-lite"/>
    </source>
</evidence>
<comment type="caution">
    <text evidence="2">The sequence shown here is derived from an EMBL/GenBank/DDBJ whole genome shotgun (WGS) entry which is preliminary data.</text>
</comment>
<evidence type="ECO:0000313" key="3">
    <source>
        <dbReference type="Proteomes" id="UP001500192"/>
    </source>
</evidence>
<feature type="region of interest" description="Disordered" evidence="1">
    <location>
        <begin position="34"/>
        <end position="56"/>
    </location>
</feature>
<dbReference type="EMBL" id="BAABIB010000177">
    <property type="protein sequence ID" value="GAA4672084.1"/>
    <property type="molecule type" value="Genomic_DNA"/>
</dbReference>
<gene>
    <name evidence="2" type="ORF">GCM10023214_78640</name>
</gene>
<keyword evidence="3" id="KW-1185">Reference proteome</keyword>
<protein>
    <submittedName>
        <fullName evidence="2">Uncharacterized protein</fullName>
    </submittedName>
</protein>